<dbReference type="InterPro" id="IPR007110">
    <property type="entry name" value="Ig-like_dom"/>
</dbReference>
<dbReference type="PROSITE" id="PS50835">
    <property type="entry name" value="IG_LIKE"/>
    <property type="match status" value="2"/>
</dbReference>
<dbReference type="InterPro" id="IPR003598">
    <property type="entry name" value="Ig_sub2"/>
</dbReference>
<evidence type="ECO:0000256" key="8">
    <source>
        <dbReference type="ARBA" id="ARBA00023319"/>
    </source>
</evidence>
<dbReference type="OrthoDB" id="9047639at2759"/>
<proteinExistence type="inferred from homology"/>
<dbReference type="Proteomes" id="UP000018936">
    <property type="component" value="Unassembled WGS sequence"/>
</dbReference>
<feature type="compositionally biased region" description="Basic and acidic residues" evidence="10">
    <location>
        <begin position="674"/>
        <end position="687"/>
    </location>
</feature>
<dbReference type="InterPro" id="IPR013783">
    <property type="entry name" value="Ig-like_fold"/>
</dbReference>
<dbReference type="Gene3D" id="2.60.40.10">
    <property type="entry name" value="Immunoglobulins"/>
    <property type="match status" value="4"/>
</dbReference>
<gene>
    <name evidence="13" type="primary">SIGLEC10</name>
    <name evidence="13" type="ORF">L345_11187</name>
</gene>
<keyword evidence="7" id="KW-1015">Disulfide bond</keyword>
<evidence type="ECO:0000256" key="3">
    <source>
        <dbReference type="ARBA" id="ARBA00022734"/>
    </source>
</evidence>
<dbReference type="SMART" id="SM00408">
    <property type="entry name" value="IGc2"/>
    <property type="match status" value="2"/>
</dbReference>
<evidence type="ECO:0000256" key="5">
    <source>
        <dbReference type="ARBA" id="ARBA00022989"/>
    </source>
</evidence>
<dbReference type="InterPro" id="IPR013106">
    <property type="entry name" value="Ig_V-set"/>
</dbReference>
<protein>
    <submittedName>
        <fullName evidence="13">Sialic acid-binding Ig-like lectin 10</fullName>
    </submittedName>
</protein>
<evidence type="ECO:0000313" key="13">
    <source>
        <dbReference type="EMBL" id="ETE63052.1"/>
    </source>
</evidence>
<dbReference type="GO" id="GO:0033691">
    <property type="term" value="F:sialic acid binding"/>
    <property type="evidence" value="ECO:0007669"/>
    <property type="project" value="TreeGrafter"/>
</dbReference>
<evidence type="ECO:0000256" key="10">
    <source>
        <dbReference type="SAM" id="MobiDB-lite"/>
    </source>
</evidence>
<feature type="domain" description="Ig-like" evidence="12">
    <location>
        <begin position="560"/>
        <end position="658"/>
    </location>
</feature>
<keyword evidence="14" id="KW-1185">Reference proteome</keyword>
<dbReference type="AlphaFoldDB" id="V8NNF3"/>
<organism evidence="13 14">
    <name type="scientific">Ophiophagus hannah</name>
    <name type="common">King cobra</name>
    <name type="synonym">Naja hannah</name>
    <dbReference type="NCBI Taxonomy" id="8665"/>
    <lineage>
        <taxon>Eukaryota</taxon>
        <taxon>Metazoa</taxon>
        <taxon>Chordata</taxon>
        <taxon>Craniata</taxon>
        <taxon>Vertebrata</taxon>
        <taxon>Euteleostomi</taxon>
        <taxon>Lepidosauria</taxon>
        <taxon>Squamata</taxon>
        <taxon>Bifurcata</taxon>
        <taxon>Unidentata</taxon>
        <taxon>Episquamata</taxon>
        <taxon>Toxicofera</taxon>
        <taxon>Serpentes</taxon>
        <taxon>Colubroidea</taxon>
        <taxon>Elapidae</taxon>
        <taxon>Elapinae</taxon>
        <taxon>Ophiophagus</taxon>
    </lineage>
</organism>
<name>V8NNF3_OPHHA</name>
<keyword evidence="2 11" id="KW-0812">Transmembrane</keyword>
<evidence type="ECO:0000256" key="6">
    <source>
        <dbReference type="ARBA" id="ARBA00023136"/>
    </source>
</evidence>
<evidence type="ECO:0000256" key="2">
    <source>
        <dbReference type="ARBA" id="ARBA00022692"/>
    </source>
</evidence>
<dbReference type="SMART" id="SM00409">
    <property type="entry name" value="IG"/>
    <property type="match status" value="4"/>
</dbReference>
<accession>V8NNF3</accession>
<evidence type="ECO:0000256" key="1">
    <source>
        <dbReference type="ARBA" id="ARBA00004479"/>
    </source>
</evidence>
<dbReference type="PANTHER" id="PTHR12035">
    <property type="entry name" value="SIALIC ACID BINDING IMMUNOGLOBULIN-LIKE LECTIN"/>
    <property type="match status" value="1"/>
</dbReference>
<keyword evidence="8" id="KW-0393">Immunoglobulin domain</keyword>
<dbReference type="InterPro" id="IPR013098">
    <property type="entry name" value="Ig_I-set"/>
</dbReference>
<dbReference type="GO" id="GO:0007155">
    <property type="term" value="P:cell adhesion"/>
    <property type="evidence" value="ECO:0007669"/>
    <property type="project" value="UniProtKB-KW"/>
</dbReference>
<evidence type="ECO:0000313" key="14">
    <source>
        <dbReference type="Proteomes" id="UP000018936"/>
    </source>
</evidence>
<dbReference type="GO" id="GO:0005886">
    <property type="term" value="C:plasma membrane"/>
    <property type="evidence" value="ECO:0007669"/>
    <property type="project" value="TreeGrafter"/>
</dbReference>
<evidence type="ECO:0000256" key="9">
    <source>
        <dbReference type="ARBA" id="ARBA00038361"/>
    </source>
</evidence>
<dbReference type="InterPro" id="IPR003599">
    <property type="entry name" value="Ig_sub"/>
</dbReference>
<dbReference type="InterPro" id="IPR051036">
    <property type="entry name" value="SIGLEC"/>
</dbReference>
<dbReference type="GO" id="GO:0030246">
    <property type="term" value="F:carbohydrate binding"/>
    <property type="evidence" value="ECO:0007669"/>
    <property type="project" value="UniProtKB-KW"/>
</dbReference>
<keyword evidence="5 11" id="KW-1133">Transmembrane helix</keyword>
<comment type="caution">
    <text evidence="13">The sequence shown here is derived from an EMBL/GenBank/DDBJ whole genome shotgun (WGS) entry which is preliminary data.</text>
</comment>
<dbReference type="EMBL" id="AZIM01002934">
    <property type="protein sequence ID" value="ETE63052.1"/>
    <property type="molecule type" value="Genomic_DNA"/>
</dbReference>
<dbReference type="Pfam" id="PF07679">
    <property type="entry name" value="I-set"/>
    <property type="match status" value="2"/>
</dbReference>
<feature type="region of interest" description="Disordered" evidence="10">
    <location>
        <begin position="324"/>
        <end position="372"/>
    </location>
</feature>
<feature type="compositionally biased region" description="Basic and acidic residues" evidence="10">
    <location>
        <begin position="350"/>
        <end position="364"/>
    </location>
</feature>
<reference evidence="13 14" key="1">
    <citation type="journal article" date="2013" name="Proc. Natl. Acad. Sci. U.S.A.">
        <title>The king cobra genome reveals dynamic gene evolution and adaptation in the snake venom system.</title>
        <authorList>
            <person name="Vonk F.J."/>
            <person name="Casewell N.R."/>
            <person name="Henkel C.V."/>
            <person name="Heimberg A.M."/>
            <person name="Jansen H.J."/>
            <person name="McCleary R.J."/>
            <person name="Kerkkamp H.M."/>
            <person name="Vos R.A."/>
            <person name="Guerreiro I."/>
            <person name="Calvete J.J."/>
            <person name="Wuster W."/>
            <person name="Woods A.E."/>
            <person name="Logan J.M."/>
            <person name="Harrison R.A."/>
            <person name="Castoe T.A."/>
            <person name="de Koning A.P."/>
            <person name="Pollock D.D."/>
            <person name="Yandell M."/>
            <person name="Calderon D."/>
            <person name="Renjifo C."/>
            <person name="Currier R.B."/>
            <person name="Salgado D."/>
            <person name="Pla D."/>
            <person name="Sanz L."/>
            <person name="Hyder A.S."/>
            <person name="Ribeiro J.M."/>
            <person name="Arntzen J.W."/>
            <person name="van den Thillart G.E."/>
            <person name="Boetzer M."/>
            <person name="Pirovano W."/>
            <person name="Dirks R.P."/>
            <person name="Spaink H.P."/>
            <person name="Duboule D."/>
            <person name="McGlinn E."/>
            <person name="Kini R.M."/>
            <person name="Richardson M.K."/>
        </authorList>
    </citation>
    <scope>NUCLEOTIDE SEQUENCE</scope>
    <source>
        <tissue evidence="13">Blood</tissue>
    </source>
</reference>
<evidence type="ECO:0000256" key="4">
    <source>
        <dbReference type="ARBA" id="ARBA00022889"/>
    </source>
</evidence>
<comment type="similarity">
    <text evidence="9">Belongs to the immunoglobulin superfamily. SIGLEC (sialic acid binding Ig-like lectin) family.</text>
</comment>
<feature type="transmembrane region" description="Helical" evidence="11">
    <location>
        <begin position="281"/>
        <end position="303"/>
    </location>
</feature>
<keyword evidence="4" id="KW-0130">Cell adhesion</keyword>
<dbReference type="InterPro" id="IPR036179">
    <property type="entry name" value="Ig-like_dom_sf"/>
</dbReference>
<evidence type="ECO:0000259" key="12">
    <source>
        <dbReference type="PROSITE" id="PS50835"/>
    </source>
</evidence>
<dbReference type="FunFam" id="2.60.40.10:FF:000032">
    <property type="entry name" value="palladin isoform X1"/>
    <property type="match status" value="1"/>
</dbReference>
<evidence type="ECO:0000256" key="7">
    <source>
        <dbReference type="ARBA" id="ARBA00023157"/>
    </source>
</evidence>
<comment type="subcellular location">
    <subcellularLocation>
        <location evidence="1">Membrane</location>
        <topology evidence="1">Single-pass type I membrane protein</topology>
    </subcellularLocation>
</comment>
<dbReference type="SUPFAM" id="SSF48726">
    <property type="entry name" value="Immunoglobulin"/>
    <property type="match status" value="5"/>
</dbReference>
<keyword evidence="3 13" id="KW-0430">Lectin</keyword>
<dbReference type="Pfam" id="PF07686">
    <property type="entry name" value="V-set"/>
    <property type="match status" value="2"/>
</dbReference>
<evidence type="ECO:0000256" key="11">
    <source>
        <dbReference type="SAM" id="Phobius"/>
    </source>
</evidence>
<feature type="region of interest" description="Disordered" evidence="10">
    <location>
        <begin position="664"/>
        <end position="687"/>
    </location>
</feature>
<keyword evidence="6 11" id="KW-0472">Membrane</keyword>
<dbReference type="PANTHER" id="PTHR12035:SF125">
    <property type="entry name" value="SIALIC ACID-BINDING IG-LIKE LECTIN 5"/>
    <property type="match status" value="1"/>
</dbReference>
<sequence>MTVLPSVSVLRGFTVYIPCQFTYNRGDLSRSGNLLAYWIKHQPQRYSCSPSLDETCLPVATNDQNQGVELSAKDRFYLLGDPEKGNCSLGIRDARIEDEGQYYLRIEQGRNLKYSFLHTLPYVYVIRCSKELAGDSELTAQEGDSLEVFCKADSNPPATTSWVKRDSPLQKPLDNQLRLTNLTVADEGVYVCKAINMLGDVQGTFQLSVTYAPKLSRSPQKNTNCSYHDNGFLCVCTLHAKPPPQIEWEVDGERITEERRRRGNLTVQKDESWFIVAGRSLFIAGICGIFLGAGILMLCLFLIRAFKQKKALLEASHVEGTPFGRELQEKPKNSSHIYGNVSPMGPRLSPVDKSKPAQERKPKVPQEFTAPAPRRSELPEVQYAAIDFKPKVKSLLLSERGNRFPLEVLFLHCSDNSTEETAGGEKVSKVLEKGHSPAPRGVIPEKEGEYYLEAPHHLLVEEGLCAMIPCNFTYNKKHASMDTKLHGFWKKGTGGNNEAKTVATSTQMLAENHFRLIGNLTARNCSLLILNAQESDEGNYFFRMVKYPKAKYSFFEFANPYLNVTRSLLNLAGQKSFRNISQVKVQKGDCIRLRCKVKGNPLPQVTWVNGTKVLKTKAQTLNVLVELPDLKPEDSGKYTCQAANELGSDEASLELSITDHATQEVNGVPSKPRSTHESVDGDPRDPEEIHYATLTFNTPNPKPDITAEETQTDYAEIRLCSSQGKEA</sequence>
<feature type="domain" description="Ig-like" evidence="12">
    <location>
        <begin position="121"/>
        <end position="210"/>
    </location>
</feature>